<keyword evidence="14" id="KW-0732">Signal</keyword>
<dbReference type="EMBL" id="WUBR01000003">
    <property type="protein sequence ID" value="MWV29043.1"/>
    <property type="molecule type" value="Genomic_DNA"/>
</dbReference>
<proteinExistence type="inferred from homology"/>
<dbReference type="PROSITE" id="PS00430">
    <property type="entry name" value="TONB_DEPENDENT_REC_1"/>
    <property type="match status" value="1"/>
</dbReference>
<dbReference type="Proteomes" id="UP000461409">
    <property type="component" value="Unassembled WGS sequence"/>
</dbReference>
<evidence type="ECO:0000313" key="18">
    <source>
        <dbReference type="Proteomes" id="UP000461409"/>
    </source>
</evidence>
<feature type="domain" description="TonB-dependent receptor plug" evidence="16">
    <location>
        <begin position="81"/>
        <end position="187"/>
    </location>
</feature>
<feature type="chain" id="PRO_5032673419" evidence="14">
    <location>
        <begin position="48"/>
        <end position="843"/>
    </location>
</feature>
<feature type="short sequence motif" description="TonB box" evidence="12">
    <location>
        <begin position="68"/>
        <end position="74"/>
    </location>
</feature>
<dbReference type="Gene3D" id="2.40.170.20">
    <property type="entry name" value="TonB-dependent receptor, beta-barrel domain"/>
    <property type="match status" value="1"/>
</dbReference>
<evidence type="ECO:0000256" key="7">
    <source>
        <dbReference type="ARBA" id="ARBA00023065"/>
    </source>
</evidence>
<evidence type="ECO:0000256" key="2">
    <source>
        <dbReference type="ARBA" id="ARBA00022448"/>
    </source>
</evidence>
<dbReference type="SUPFAM" id="SSF56935">
    <property type="entry name" value="Porins"/>
    <property type="match status" value="1"/>
</dbReference>
<comment type="subcellular location">
    <subcellularLocation>
        <location evidence="1 11">Cell outer membrane</location>
        <topology evidence="1 11">Multi-pass membrane protein</topology>
    </subcellularLocation>
</comment>
<protein>
    <submittedName>
        <fullName evidence="17">TonB-dependent receptor</fullName>
    </submittedName>
</protein>
<keyword evidence="8 12" id="KW-0798">TonB box</keyword>
<dbReference type="PANTHER" id="PTHR32552:SF81">
    <property type="entry name" value="TONB-DEPENDENT OUTER MEMBRANE RECEPTOR"/>
    <property type="match status" value="1"/>
</dbReference>
<gene>
    <name evidence="17" type="ORF">GRF63_14115</name>
</gene>
<dbReference type="GO" id="GO:0009279">
    <property type="term" value="C:cell outer membrane"/>
    <property type="evidence" value="ECO:0007669"/>
    <property type="project" value="UniProtKB-SubCell"/>
</dbReference>
<dbReference type="InterPro" id="IPR039426">
    <property type="entry name" value="TonB-dep_rcpt-like"/>
</dbReference>
<dbReference type="InterPro" id="IPR012910">
    <property type="entry name" value="Plug_dom"/>
</dbReference>
<dbReference type="Pfam" id="PF07715">
    <property type="entry name" value="Plug"/>
    <property type="match status" value="1"/>
</dbReference>
<evidence type="ECO:0000259" key="16">
    <source>
        <dbReference type="Pfam" id="PF07715"/>
    </source>
</evidence>
<evidence type="ECO:0000256" key="8">
    <source>
        <dbReference type="ARBA" id="ARBA00023077"/>
    </source>
</evidence>
<keyword evidence="2 11" id="KW-0813">Transport</keyword>
<feature type="signal peptide" evidence="14">
    <location>
        <begin position="1"/>
        <end position="47"/>
    </location>
</feature>
<keyword evidence="6" id="KW-0408">Iron</keyword>
<keyword evidence="10 11" id="KW-0998">Cell outer membrane</keyword>
<dbReference type="InterPro" id="IPR036942">
    <property type="entry name" value="Beta-barrel_TonB_sf"/>
</dbReference>
<dbReference type="CDD" id="cd01347">
    <property type="entry name" value="ligand_gated_channel"/>
    <property type="match status" value="1"/>
</dbReference>
<evidence type="ECO:0000256" key="11">
    <source>
        <dbReference type="PROSITE-ProRule" id="PRU01360"/>
    </source>
</evidence>
<evidence type="ECO:0000256" key="1">
    <source>
        <dbReference type="ARBA" id="ARBA00004571"/>
    </source>
</evidence>
<dbReference type="Pfam" id="PF00593">
    <property type="entry name" value="TonB_dep_Rec_b-barrel"/>
    <property type="match status" value="1"/>
</dbReference>
<evidence type="ECO:0000256" key="6">
    <source>
        <dbReference type="ARBA" id="ARBA00023004"/>
    </source>
</evidence>
<keyword evidence="9 11" id="KW-0472">Membrane</keyword>
<name>A0A844XH36_9SPHN</name>
<keyword evidence="5 11" id="KW-0812">Transmembrane</keyword>
<evidence type="ECO:0000256" key="3">
    <source>
        <dbReference type="ARBA" id="ARBA00022452"/>
    </source>
</evidence>
<comment type="similarity">
    <text evidence="11 13">Belongs to the TonB-dependent receptor family.</text>
</comment>
<evidence type="ECO:0000313" key="17">
    <source>
        <dbReference type="EMBL" id="MWV29043.1"/>
    </source>
</evidence>
<keyword evidence="3 11" id="KW-1134">Transmembrane beta strand</keyword>
<dbReference type="GO" id="GO:0006826">
    <property type="term" value="P:iron ion transport"/>
    <property type="evidence" value="ECO:0007669"/>
    <property type="project" value="UniProtKB-KW"/>
</dbReference>
<evidence type="ECO:0000256" key="4">
    <source>
        <dbReference type="ARBA" id="ARBA00022496"/>
    </source>
</evidence>
<organism evidence="17 18">
    <name type="scientific">Aurantiacibacter rhizosphaerae</name>
    <dbReference type="NCBI Taxonomy" id="2691582"/>
    <lineage>
        <taxon>Bacteria</taxon>
        <taxon>Pseudomonadati</taxon>
        <taxon>Pseudomonadota</taxon>
        <taxon>Alphaproteobacteria</taxon>
        <taxon>Sphingomonadales</taxon>
        <taxon>Erythrobacteraceae</taxon>
        <taxon>Aurantiacibacter</taxon>
    </lineage>
</organism>
<evidence type="ECO:0000256" key="9">
    <source>
        <dbReference type="ARBA" id="ARBA00023136"/>
    </source>
</evidence>
<evidence type="ECO:0000256" key="5">
    <source>
        <dbReference type="ARBA" id="ARBA00022692"/>
    </source>
</evidence>
<comment type="caution">
    <text evidence="17">The sequence shown here is derived from an EMBL/GenBank/DDBJ whole genome shotgun (WGS) entry which is preliminary data.</text>
</comment>
<keyword evidence="17" id="KW-0675">Receptor</keyword>
<reference evidence="17 18" key="1">
    <citation type="submission" date="2019-12" db="EMBL/GenBank/DDBJ databases">
        <authorList>
            <person name="Lee S.D."/>
        </authorList>
    </citation>
    <scope>NUCLEOTIDE SEQUENCE [LARGE SCALE GENOMIC DNA]</scope>
    <source>
        <strain evidence="17 18">GH3-10</strain>
    </source>
</reference>
<evidence type="ECO:0000256" key="13">
    <source>
        <dbReference type="RuleBase" id="RU003357"/>
    </source>
</evidence>
<dbReference type="InterPro" id="IPR010916">
    <property type="entry name" value="TonB_box_CS"/>
</dbReference>
<evidence type="ECO:0000256" key="14">
    <source>
        <dbReference type="SAM" id="SignalP"/>
    </source>
</evidence>
<keyword evidence="18" id="KW-1185">Reference proteome</keyword>
<evidence type="ECO:0000259" key="15">
    <source>
        <dbReference type="Pfam" id="PF00593"/>
    </source>
</evidence>
<dbReference type="PANTHER" id="PTHR32552">
    <property type="entry name" value="FERRICHROME IRON RECEPTOR-RELATED"/>
    <property type="match status" value="1"/>
</dbReference>
<reference evidence="17 18" key="2">
    <citation type="submission" date="2020-02" db="EMBL/GenBank/DDBJ databases">
        <title>Erythrobacter dongmakensis sp. nov., isolated from a tidal mudflat.</title>
        <authorList>
            <person name="Kim I.S."/>
        </authorList>
    </citation>
    <scope>NUCLEOTIDE SEQUENCE [LARGE SCALE GENOMIC DNA]</scope>
    <source>
        <strain evidence="17 18">GH3-10</strain>
    </source>
</reference>
<keyword evidence="4" id="KW-0410">Iron transport</keyword>
<dbReference type="InterPro" id="IPR000531">
    <property type="entry name" value="Beta-barrel_TonB"/>
</dbReference>
<sequence>MTFRCPKILPLKHEELNPMFTQMPKPKLAALLASTASVAMLATPALAQDTAPEDEPATAPARTNSLDTIVVTAQKRQQSANDVGITLSAFSGDSLVDRGVQDAGDLALITPGLTVSDTGPTGLPVYTLRGVGFQDYSTAAASTVGLYFDGISVPYTVMSRGAVFDLQRVEVLKGPQGDLYGRNTTAGQINYISNQPTETLDANISLGLSSFETLDVNGHVSGAIADGVRGRLAFTTTQSGKGWQKSLTRDGDTLGRQNVYAVRGLLSIDVGEGQLDLKAQYLRDQSENKANTTYNGTLVGDEEFALPYVQLFPYLVAGEDPPWYSTGDNQAADWSTTWTDGLGVTRNVTPRRDNELINLAAQFEYPLSDDISITSLTGYDKFDRVEYGDADGAPSVDSNTYQESAIEVFSQELRLNGEFGRLNWVAGLYYSWDSVDEYYKLIMPDSFYGNAAFVFGAVDAPFYNTPVLALDTDYYQETTSKAAFVHLEYEVLDGLRLIGGLRYTDEKRTWTGCTDDTGDGSLAAFINGQFGATLSAGDCATIDDIPTSDTYIFDLLGTPDVNQAFHDYTQTIRMKRWMYKLGMDYRITPDVLTYATFSHGVKSGGFNGAASNTTSQLEAYEPETLDSYEVGLKSTLLNDSMQLNLSAFYYDYRNKQEPGLAVSFVGNISGIDNVPKSEIIGAEIDMQWSPTYGLNLFLGATYLHTEIKEWDAVSNASVWPNVVTFDASGLPLAQAPQWQLNGGVDYNFEVSNSLLLGFGFDANYKDDTSGNVARGVYADTEAYTVVNARLYLGDIDEAWKVTLWSKNLFDEYYYPAALYAGNGPYVRSVGKPRTVGVTASFDF</sequence>
<evidence type="ECO:0000256" key="12">
    <source>
        <dbReference type="PROSITE-ProRule" id="PRU10143"/>
    </source>
</evidence>
<dbReference type="PROSITE" id="PS52016">
    <property type="entry name" value="TONB_DEPENDENT_REC_3"/>
    <property type="match status" value="1"/>
</dbReference>
<dbReference type="AlphaFoldDB" id="A0A844XH36"/>
<feature type="domain" description="TonB-dependent receptor-like beta-barrel" evidence="15">
    <location>
        <begin position="324"/>
        <end position="808"/>
    </location>
</feature>
<evidence type="ECO:0000256" key="10">
    <source>
        <dbReference type="ARBA" id="ARBA00023237"/>
    </source>
</evidence>
<keyword evidence="7" id="KW-0406">Ion transport</keyword>
<accession>A0A844XH36</accession>